<reference evidence="2" key="3">
    <citation type="submission" date="2015-06" db="UniProtKB">
        <authorList>
            <consortium name="EnsemblProtists"/>
        </authorList>
    </citation>
    <scope>IDENTIFICATION</scope>
</reference>
<dbReference type="HOGENOM" id="CLU_2659771_0_0_1"/>
<evidence type="ECO:0000313" key="1">
    <source>
        <dbReference type="EMBL" id="EKX34350.1"/>
    </source>
</evidence>
<evidence type="ECO:0000313" key="2">
    <source>
        <dbReference type="EnsemblProtists" id="EKX34350"/>
    </source>
</evidence>
<dbReference type="EnsemblProtists" id="EKX34350">
    <property type="protein sequence ID" value="EKX34350"/>
    <property type="gene ID" value="GUITHDRAFT_155755"/>
</dbReference>
<organism evidence="1">
    <name type="scientific">Guillardia theta (strain CCMP2712)</name>
    <name type="common">Cryptophyte</name>
    <dbReference type="NCBI Taxonomy" id="905079"/>
    <lineage>
        <taxon>Eukaryota</taxon>
        <taxon>Cryptophyceae</taxon>
        <taxon>Pyrenomonadales</taxon>
        <taxon>Geminigeraceae</taxon>
        <taxon>Guillardia</taxon>
    </lineage>
</organism>
<accession>L1IEU1</accession>
<evidence type="ECO:0000313" key="3">
    <source>
        <dbReference type="Proteomes" id="UP000011087"/>
    </source>
</evidence>
<dbReference type="PaxDb" id="55529-EKX34350"/>
<dbReference type="AlphaFoldDB" id="L1IEU1"/>
<reference evidence="3" key="2">
    <citation type="submission" date="2012-11" db="EMBL/GenBank/DDBJ databases">
        <authorList>
            <person name="Kuo A."/>
            <person name="Curtis B.A."/>
            <person name="Tanifuji G."/>
            <person name="Burki F."/>
            <person name="Gruber A."/>
            <person name="Irimia M."/>
            <person name="Maruyama S."/>
            <person name="Arias M.C."/>
            <person name="Ball S.G."/>
            <person name="Gile G.H."/>
            <person name="Hirakawa Y."/>
            <person name="Hopkins J.F."/>
            <person name="Rensing S.A."/>
            <person name="Schmutz J."/>
            <person name="Symeonidi A."/>
            <person name="Elias M."/>
            <person name="Eveleigh R.J."/>
            <person name="Herman E.K."/>
            <person name="Klute M.J."/>
            <person name="Nakayama T."/>
            <person name="Obornik M."/>
            <person name="Reyes-Prieto A."/>
            <person name="Armbrust E.V."/>
            <person name="Aves S.J."/>
            <person name="Beiko R.G."/>
            <person name="Coutinho P."/>
            <person name="Dacks J.B."/>
            <person name="Durnford D.G."/>
            <person name="Fast N.M."/>
            <person name="Green B.R."/>
            <person name="Grisdale C."/>
            <person name="Hempe F."/>
            <person name="Henrissat B."/>
            <person name="Hoppner M.P."/>
            <person name="Ishida K.-I."/>
            <person name="Kim E."/>
            <person name="Koreny L."/>
            <person name="Kroth P.G."/>
            <person name="Liu Y."/>
            <person name="Malik S.-B."/>
            <person name="Maier U.G."/>
            <person name="McRose D."/>
            <person name="Mock T."/>
            <person name="Neilson J.A."/>
            <person name="Onodera N.T."/>
            <person name="Poole A.M."/>
            <person name="Pritham E.J."/>
            <person name="Richards T.A."/>
            <person name="Rocap G."/>
            <person name="Roy S.W."/>
            <person name="Sarai C."/>
            <person name="Schaack S."/>
            <person name="Shirato S."/>
            <person name="Slamovits C.H."/>
            <person name="Spencer D.F."/>
            <person name="Suzuki S."/>
            <person name="Worden A.Z."/>
            <person name="Zauner S."/>
            <person name="Barry K."/>
            <person name="Bell C."/>
            <person name="Bharti A.K."/>
            <person name="Crow J.A."/>
            <person name="Grimwood J."/>
            <person name="Kramer R."/>
            <person name="Lindquist E."/>
            <person name="Lucas S."/>
            <person name="Salamov A."/>
            <person name="McFadden G.I."/>
            <person name="Lane C.E."/>
            <person name="Keeling P.J."/>
            <person name="Gray M.W."/>
            <person name="Grigoriev I.V."/>
            <person name="Archibald J.M."/>
        </authorList>
    </citation>
    <scope>NUCLEOTIDE SEQUENCE</scope>
    <source>
        <strain evidence="3">CCMP2712</strain>
    </source>
</reference>
<reference evidence="1 3" key="1">
    <citation type="journal article" date="2012" name="Nature">
        <title>Algal genomes reveal evolutionary mosaicism and the fate of nucleomorphs.</title>
        <authorList>
            <consortium name="DOE Joint Genome Institute"/>
            <person name="Curtis B.A."/>
            <person name="Tanifuji G."/>
            <person name="Burki F."/>
            <person name="Gruber A."/>
            <person name="Irimia M."/>
            <person name="Maruyama S."/>
            <person name="Arias M.C."/>
            <person name="Ball S.G."/>
            <person name="Gile G.H."/>
            <person name="Hirakawa Y."/>
            <person name="Hopkins J.F."/>
            <person name="Kuo A."/>
            <person name="Rensing S.A."/>
            <person name="Schmutz J."/>
            <person name="Symeonidi A."/>
            <person name="Elias M."/>
            <person name="Eveleigh R.J."/>
            <person name="Herman E.K."/>
            <person name="Klute M.J."/>
            <person name="Nakayama T."/>
            <person name="Obornik M."/>
            <person name="Reyes-Prieto A."/>
            <person name="Armbrust E.V."/>
            <person name="Aves S.J."/>
            <person name="Beiko R.G."/>
            <person name="Coutinho P."/>
            <person name="Dacks J.B."/>
            <person name="Durnford D.G."/>
            <person name="Fast N.M."/>
            <person name="Green B.R."/>
            <person name="Grisdale C.J."/>
            <person name="Hempel F."/>
            <person name="Henrissat B."/>
            <person name="Hoppner M.P."/>
            <person name="Ishida K."/>
            <person name="Kim E."/>
            <person name="Koreny L."/>
            <person name="Kroth P.G."/>
            <person name="Liu Y."/>
            <person name="Malik S.B."/>
            <person name="Maier U.G."/>
            <person name="McRose D."/>
            <person name="Mock T."/>
            <person name="Neilson J.A."/>
            <person name="Onodera N.T."/>
            <person name="Poole A.M."/>
            <person name="Pritham E.J."/>
            <person name="Richards T.A."/>
            <person name="Rocap G."/>
            <person name="Roy S.W."/>
            <person name="Sarai C."/>
            <person name="Schaack S."/>
            <person name="Shirato S."/>
            <person name="Slamovits C.H."/>
            <person name="Spencer D.F."/>
            <person name="Suzuki S."/>
            <person name="Worden A.Z."/>
            <person name="Zauner S."/>
            <person name="Barry K."/>
            <person name="Bell C."/>
            <person name="Bharti A.K."/>
            <person name="Crow J.A."/>
            <person name="Grimwood J."/>
            <person name="Kramer R."/>
            <person name="Lindquist E."/>
            <person name="Lucas S."/>
            <person name="Salamov A."/>
            <person name="McFadden G.I."/>
            <person name="Lane C.E."/>
            <person name="Keeling P.J."/>
            <person name="Gray M.W."/>
            <person name="Grigoriev I.V."/>
            <person name="Archibald J.M."/>
        </authorList>
    </citation>
    <scope>NUCLEOTIDE SEQUENCE</scope>
    <source>
        <strain evidence="1 3">CCMP2712</strain>
    </source>
</reference>
<keyword evidence="3" id="KW-1185">Reference proteome</keyword>
<sequence length="76" mass="8403">MLQIINVDPGTYDKATFKAGAEGKCENCPKLENDHYGSSKFCSVRNRSLRERSADMNVCVFIGYCLDGLSMMLDSG</sequence>
<proteinExistence type="predicted"/>
<dbReference type="KEGG" id="gtt:GUITHDRAFT_155755"/>
<protein>
    <submittedName>
        <fullName evidence="1 2">Uncharacterized protein</fullName>
    </submittedName>
</protein>
<dbReference type="EMBL" id="JH993111">
    <property type="protein sequence ID" value="EKX34350.1"/>
    <property type="molecule type" value="Genomic_DNA"/>
</dbReference>
<dbReference type="RefSeq" id="XP_005821330.1">
    <property type="nucleotide sequence ID" value="XM_005821273.1"/>
</dbReference>
<dbReference type="GeneID" id="17291089"/>
<dbReference type="Proteomes" id="UP000011087">
    <property type="component" value="Unassembled WGS sequence"/>
</dbReference>
<name>L1IEU1_GUITC</name>
<gene>
    <name evidence="1" type="ORF">GUITHDRAFT_155755</name>
</gene>